<proteinExistence type="predicted"/>
<comment type="caution">
    <text evidence="1">The sequence shown here is derived from an EMBL/GenBank/DDBJ whole genome shotgun (WGS) entry which is preliminary data.</text>
</comment>
<accession>A0A9W5Z0V0</accession>
<gene>
    <name evidence="1" type="ORF">AbraCBS73388_001989</name>
</gene>
<dbReference type="AlphaFoldDB" id="A0A9W5Z0V0"/>
<dbReference type="Proteomes" id="UP001143548">
    <property type="component" value="Unassembled WGS sequence"/>
</dbReference>
<protein>
    <submittedName>
        <fullName evidence="1">Uncharacterized protein</fullName>
    </submittedName>
</protein>
<name>A0A9W5Z0V0_9EURO</name>
<reference evidence="1" key="1">
    <citation type="submission" date="2022-07" db="EMBL/GenBank/DDBJ databases">
        <title>Taxonomy of Aspergillus series Nigri: significant species reduction supported by multi-species coalescent approaches.</title>
        <authorList>
            <person name="Bian C."/>
            <person name="Kusuya Y."/>
            <person name="Sklenar F."/>
            <person name="D'hooge E."/>
            <person name="Yaguchi T."/>
            <person name="Takahashi H."/>
            <person name="Hubka V."/>
        </authorList>
    </citation>
    <scope>NUCLEOTIDE SEQUENCE</scope>
    <source>
        <strain evidence="1">CBS 733.88</strain>
    </source>
</reference>
<dbReference type="EMBL" id="BROQ01000131">
    <property type="protein sequence ID" value="GKZ26041.1"/>
    <property type="molecule type" value="Genomic_DNA"/>
</dbReference>
<evidence type="ECO:0000313" key="2">
    <source>
        <dbReference type="Proteomes" id="UP001143548"/>
    </source>
</evidence>
<dbReference type="Pfam" id="PF20174">
    <property type="entry name" value="DUF6540"/>
    <property type="match status" value="1"/>
</dbReference>
<organism evidence="1 2">
    <name type="scientific">Aspergillus brasiliensis</name>
    <dbReference type="NCBI Taxonomy" id="319629"/>
    <lineage>
        <taxon>Eukaryota</taxon>
        <taxon>Fungi</taxon>
        <taxon>Dikarya</taxon>
        <taxon>Ascomycota</taxon>
        <taxon>Pezizomycotina</taxon>
        <taxon>Eurotiomycetes</taxon>
        <taxon>Eurotiomycetidae</taxon>
        <taxon>Eurotiales</taxon>
        <taxon>Aspergillaceae</taxon>
        <taxon>Aspergillus</taxon>
        <taxon>Aspergillus subgen. Circumdati</taxon>
    </lineage>
</organism>
<sequence length="182" mass="20621">MSPYPTPTTPITHLPTRDICTIDNIHFYRRKDTTEWLEYQPTTPDPQPSNTNNTYIISLLQTKQGPGEPLHWSLFVARENQPGRVYQVTGDAEFMVYEPEEGVELSSIEDLCNVFVLGEVDEDGARVVESVAGSEVPPRARCRREVKENCQGWVVRVVERLVGMQLVKGEKVGFLRGMVEDV</sequence>
<dbReference type="InterPro" id="IPR046670">
    <property type="entry name" value="DUF6540"/>
</dbReference>
<evidence type="ECO:0000313" key="1">
    <source>
        <dbReference type="EMBL" id="GKZ26041.1"/>
    </source>
</evidence>